<keyword evidence="1" id="KW-0812">Transmembrane</keyword>
<accession>A0A0D6B2I4</accession>
<evidence type="ECO:0000313" key="3">
    <source>
        <dbReference type="Proteomes" id="UP000064912"/>
    </source>
</evidence>
<proteinExistence type="predicted"/>
<name>A0A0D6B2I4_RHOSU</name>
<organism evidence="2 3">
    <name type="scientific">Rhodovulum sulfidophilum</name>
    <name type="common">Rhodobacter sulfidophilus</name>
    <dbReference type="NCBI Taxonomy" id="35806"/>
    <lineage>
        <taxon>Bacteria</taxon>
        <taxon>Pseudomonadati</taxon>
        <taxon>Pseudomonadota</taxon>
        <taxon>Alphaproteobacteria</taxon>
        <taxon>Rhodobacterales</taxon>
        <taxon>Paracoccaceae</taxon>
        <taxon>Rhodovulum</taxon>
    </lineage>
</organism>
<dbReference type="RefSeq" id="WP_256714516.1">
    <property type="nucleotide sequence ID" value="NZ_CP015421.1"/>
</dbReference>
<dbReference type="AlphaFoldDB" id="A0A0D6B2I4"/>
<keyword evidence="1" id="KW-0472">Membrane</keyword>
<feature type="transmembrane region" description="Helical" evidence="1">
    <location>
        <begin position="7"/>
        <end position="25"/>
    </location>
</feature>
<protein>
    <submittedName>
        <fullName evidence="2">Uncharacterized protein</fullName>
    </submittedName>
</protein>
<dbReference type="KEGG" id="rsu:NHU_01940"/>
<keyword evidence="1" id="KW-1133">Transmembrane helix</keyword>
<gene>
    <name evidence="2" type="ORF">NHU_01940</name>
</gene>
<reference evidence="2 3" key="1">
    <citation type="submission" date="2015-02" db="EMBL/GenBank/DDBJ databases">
        <title>Genome sequene of Rhodovulum sulfidophilum DSM 2351.</title>
        <authorList>
            <person name="Nagao N."/>
        </authorList>
    </citation>
    <scope>NUCLEOTIDE SEQUENCE [LARGE SCALE GENOMIC DNA]</scope>
    <source>
        <strain evidence="2 3">DSM 2351</strain>
    </source>
</reference>
<sequence>MVRLIKALFIIIILLFLGLVGFAYLGDMDPAQQTVTESLTLDVD</sequence>
<dbReference type="PATRIC" id="fig|35806.4.peg.1998"/>
<evidence type="ECO:0000256" key="1">
    <source>
        <dbReference type="SAM" id="Phobius"/>
    </source>
</evidence>
<dbReference type="GeneID" id="93541723"/>
<dbReference type="EMBL" id="AP014800">
    <property type="protein sequence ID" value="BAQ69095.1"/>
    <property type="molecule type" value="Genomic_DNA"/>
</dbReference>
<dbReference type="Proteomes" id="UP000064912">
    <property type="component" value="Chromosome"/>
</dbReference>
<evidence type="ECO:0000313" key="2">
    <source>
        <dbReference type="EMBL" id="BAQ69095.1"/>
    </source>
</evidence>